<dbReference type="InterPro" id="IPR001031">
    <property type="entry name" value="Thioesterase"/>
</dbReference>
<dbReference type="InterPro" id="IPR029058">
    <property type="entry name" value="AB_hydrolase_fold"/>
</dbReference>
<dbReference type="AlphaFoldDB" id="A0A543ARY5"/>
<feature type="domain" description="Thioesterase" evidence="2">
    <location>
        <begin position="27"/>
        <end position="247"/>
    </location>
</feature>
<organism evidence="3 4">
    <name type="scientific">Stackebrandtia endophytica</name>
    <dbReference type="NCBI Taxonomy" id="1496996"/>
    <lineage>
        <taxon>Bacteria</taxon>
        <taxon>Bacillati</taxon>
        <taxon>Actinomycetota</taxon>
        <taxon>Actinomycetes</taxon>
        <taxon>Glycomycetales</taxon>
        <taxon>Glycomycetaceae</taxon>
        <taxon>Stackebrandtia</taxon>
    </lineage>
</organism>
<dbReference type="Pfam" id="PF00975">
    <property type="entry name" value="Thioesterase"/>
    <property type="match status" value="1"/>
</dbReference>
<proteinExistence type="inferred from homology"/>
<gene>
    <name evidence="3" type="ORF">FB566_0803</name>
</gene>
<dbReference type="SUPFAM" id="SSF53474">
    <property type="entry name" value="alpha/beta-Hydrolases"/>
    <property type="match status" value="1"/>
</dbReference>
<protein>
    <submittedName>
        <fullName evidence="3">Surfactin synthase thioesterase subunit</fullName>
    </submittedName>
</protein>
<dbReference type="GO" id="GO:0008610">
    <property type="term" value="P:lipid biosynthetic process"/>
    <property type="evidence" value="ECO:0007669"/>
    <property type="project" value="TreeGrafter"/>
</dbReference>
<dbReference type="Proteomes" id="UP000317043">
    <property type="component" value="Unassembled WGS sequence"/>
</dbReference>
<sequence>MHHGTVPAMTGDWVVGSADETGRTAVRLLCFPPAGGGAAFFRPWIRPLGDIAEVRPVLLPGRETRLRESLFYRMDDLIDPLCSALEPLLDRPYALYGHSMGAIVAYEVARRFVGARRPVLLLVSGRRAPGLPARRRRLSGLPDDEFLTTVARLGGIPPEIMAQPDLLRMILPALRADFTLNEIYRPLPGPALDCPIAACVGDRDPEVDVPEMLQWRGESPQDFTLRVVSGGHFYLKDDPSRVLNLIRGDLTTAMNLTTATR</sequence>
<accession>A0A543ARY5</accession>
<evidence type="ECO:0000259" key="2">
    <source>
        <dbReference type="Pfam" id="PF00975"/>
    </source>
</evidence>
<evidence type="ECO:0000313" key="3">
    <source>
        <dbReference type="EMBL" id="TQL75306.1"/>
    </source>
</evidence>
<comment type="similarity">
    <text evidence="1">Belongs to the thioesterase family.</text>
</comment>
<evidence type="ECO:0000313" key="4">
    <source>
        <dbReference type="Proteomes" id="UP000317043"/>
    </source>
</evidence>
<reference evidence="3 4" key="1">
    <citation type="submission" date="2019-06" db="EMBL/GenBank/DDBJ databases">
        <title>Sequencing the genomes of 1000 actinobacteria strains.</title>
        <authorList>
            <person name="Klenk H.-P."/>
        </authorList>
    </citation>
    <scope>NUCLEOTIDE SEQUENCE [LARGE SCALE GENOMIC DNA]</scope>
    <source>
        <strain evidence="3 4">DSM 45928</strain>
    </source>
</reference>
<dbReference type="Gene3D" id="3.40.50.1820">
    <property type="entry name" value="alpha/beta hydrolase"/>
    <property type="match status" value="1"/>
</dbReference>
<dbReference type="EMBL" id="VFOW01000001">
    <property type="protein sequence ID" value="TQL75306.1"/>
    <property type="molecule type" value="Genomic_DNA"/>
</dbReference>
<dbReference type="InParanoid" id="A0A543ARY5"/>
<comment type="caution">
    <text evidence="3">The sequence shown here is derived from an EMBL/GenBank/DDBJ whole genome shotgun (WGS) entry which is preliminary data.</text>
</comment>
<name>A0A543ARY5_9ACTN</name>
<dbReference type="InterPro" id="IPR012223">
    <property type="entry name" value="TEII"/>
</dbReference>
<evidence type="ECO:0000256" key="1">
    <source>
        <dbReference type="ARBA" id="ARBA00007169"/>
    </source>
</evidence>
<dbReference type="PANTHER" id="PTHR11487">
    <property type="entry name" value="THIOESTERASE"/>
    <property type="match status" value="1"/>
</dbReference>
<dbReference type="PANTHER" id="PTHR11487:SF0">
    <property type="entry name" value="S-ACYL FATTY ACID SYNTHASE THIOESTERASE, MEDIUM CHAIN"/>
    <property type="match status" value="1"/>
</dbReference>
<keyword evidence="4" id="KW-1185">Reference proteome</keyword>